<dbReference type="NCBIfam" id="TIGR00496">
    <property type="entry name" value="frr"/>
    <property type="match status" value="1"/>
</dbReference>
<evidence type="ECO:0000313" key="6">
    <source>
        <dbReference type="EMBL" id="CAB4933592.1"/>
    </source>
</evidence>
<dbReference type="PANTHER" id="PTHR20982:SF3">
    <property type="entry name" value="MITOCHONDRIAL RIBOSOME RECYCLING FACTOR PSEUDO 1"/>
    <property type="match status" value="1"/>
</dbReference>
<comment type="similarity">
    <text evidence="1">Belongs to the RRF family.</text>
</comment>
<reference evidence="6" key="1">
    <citation type="submission" date="2020-05" db="EMBL/GenBank/DDBJ databases">
        <authorList>
            <person name="Chiriac C."/>
            <person name="Salcher M."/>
            <person name="Ghai R."/>
            <person name="Kavagutti S V."/>
        </authorList>
    </citation>
    <scope>NUCLEOTIDE SEQUENCE</scope>
</reference>
<dbReference type="InterPro" id="IPR002661">
    <property type="entry name" value="Ribosome_recyc_fac"/>
</dbReference>
<feature type="domain" description="Ribosome recycling factor" evidence="4">
    <location>
        <begin position="26"/>
        <end position="187"/>
    </location>
</feature>
<dbReference type="CDD" id="cd00520">
    <property type="entry name" value="RRF"/>
    <property type="match status" value="1"/>
</dbReference>
<dbReference type="GO" id="GO:0006412">
    <property type="term" value="P:translation"/>
    <property type="evidence" value="ECO:0007669"/>
    <property type="project" value="UniProtKB-KW"/>
</dbReference>
<dbReference type="Gene3D" id="3.30.1360.40">
    <property type="match status" value="1"/>
</dbReference>
<dbReference type="InterPro" id="IPR023584">
    <property type="entry name" value="Ribosome_recyc_fac_dom"/>
</dbReference>
<dbReference type="HAMAP" id="MF_00040">
    <property type="entry name" value="RRF"/>
    <property type="match status" value="1"/>
</dbReference>
<evidence type="ECO:0000259" key="4">
    <source>
        <dbReference type="Pfam" id="PF01765"/>
    </source>
</evidence>
<dbReference type="InterPro" id="IPR036191">
    <property type="entry name" value="RRF_sf"/>
</dbReference>
<organism evidence="6">
    <name type="scientific">freshwater metagenome</name>
    <dbReference type="NCBI Taxonomy" id="449393"/>
    <lineage>
        <taxon>unclassified sequences</taxon>
        <taxon>metagenomes</taxon>
        <taxon>ecological metagenomes</taxon>
    </lineage>
</organism>
<dbReference type="GO" id="GO:0043023">
    <property type="term" value="F:ribosomal large subunit binding"/>
    <property type="evidence" value="ECO:0007669"/>
    <property type="project" value="TreeGrafter"/>
</dbReference>
<dbReference type="Pfam" id="PF01765">
    <property type="entry name" value="RRF"/>
    <property type="match status" value="1"/>
</dbReference>
<name>A0A6J7ITE7_9ZZZZ</name>
<keyword evidence="2" id="KW-0648">Protein biosynthesis</keyword>
<dbReference type="AlphaFoldDB" id="A0A6J7ITE7"/>
<dbReference type="SUPFAM" id="SSF55194">
    <property type="entry name" value="Ribosome recycling factor, RRF"/>
    <property type="match status" value="1"/>
</dbReference>
<gene>
    <name evidence="5" type="ORF">UFOPK1392_00278</name>
    <name evidence="6" type="ORF">UFOPK3733_00826</name>
</gene>
<evidence type="ECO:0000313" key="5">
    <source>
        <dbReference type="EMBL" id="CAB4322543.1"/>
    </source>
</evidence>
<dbReference type="FunFam" id="3.30.1360.40:FF:000001">
    <property type="entry name" value="Ribosome-recycling factor"/>
    <property type="match status" value="1"/>
</dbReference>
<keyword evidence="3" id="KW-0175">Coiled coil</keyword>
<dbReference type="EMBL" id="CAFBNC010000031">
    <property type="protein sequence ID" value="CAB4933592.1"/>
    <property type="molecule type" value="Genomic_DNA"/>
</dbReference>
<feature type="coiled-coil region" evidence="3">
    <location>
        <begin position="129"/>
        <end position="177"/>
    </location>
</feature>
<evidence type="ECO:0000256" key="2">
    <source>
        <dbReference type="ARBA" id="ARBA00022917"/>
    </source>
</evidence>
<protein>
    <submittedName>
        <fullName evidence="6">Unannotated protein</fullName>
    </submittedName>
</protein>
<dbReference type="PANTHER" id="PTHR20982">
    <property type="entry name" value="RIBOSOME RECYCLING FACTOR"/>
    <property type="match status" value="1"/>
</dbReference>
<evidence type="ECO:0000256" key="1">
    <source>
        <dbReference type="ARBA" id="ARBA00005912"/>
    </source>
</evidence>
<sequence length="189" mass="21169">MSTEMADMLLTECGEKMAKAVAHARSDFASIRTGRAAPALVEKITVEYFGAEVPLQQLAGFSVPEARQLLITPYDKTAIGPIERALQMSNLGLNPSNDGVSIRLTFPPLNQERRKELVKVVKNMAEENRITLRNQRRDTRKDLEGLEKDGELSKDDLERAEKELDKLIHAQEALIDEALAAKERELLED</sequence>
<evidence type="ECO:0000256" key="3">
    <source>
        <dbReference type="SAM" id="Coils"/>
    </source>
</evidence>
<proteinExistence type="inferred from homology"/>
<dbReference type="EMBL" id="CAEMXZ010000007">
    <property type="protein sequence ID" value="CAB4322543.1"/>
    <property type="molecule type" value="Genomic_DNA"/>
</dbReference>
<dbReference type="Gene3D" id="1.10.132.20">
    <property type="entry name" value="Ribosome-recycling factor"/>
    <property type="match status" value="1"/>
</dbReference>
<accession>A0A6J7ITE7</accession>